<evidence type="ECO:0000256" key="2">
    <source>
        <dbReference type="ARBA" id="ARBA00022679"/>
    </source>
</evidence>
<evidence type="ECO:0000259" key="5">
    <source>
        <dbReference type="Pfam" id="PF02782"/>
    </source>
</evidence>
<accession>A0AAF0TPC0</accession>
<dbReference type="CDD" id="cd07776">
    <property type="entry name" value="ASKHA_NBD_FGGY_SpXK-like"/>
    <property type="match status" value="2"/>
</dbReference>
<dbReference type="Proteomes" id="UP001234989">
    <property type="component" value="Chromosome 4"/>
</dbReference>
<dbReference type="AlphaFoldDB" id="A0AAF0TPC0"/>
<dbReference type="GO" id="GO:0005997">
    <property type="term" value="P:xylulose metabolic process"/>
    <property type="evidence" value="ECO:0007669"/>
    <property type="project" value="TreeGrafter"/>
</dbReference>
<evidence type="ECO:0000256" key="3">
    <source>
        <dbReference type="ARBA" id="ARBA00022777"/>
    </source>
</evidence>
<dbReference type="PANTHER" id="PTHR10196">
    <property type="entry name" value="SUGAR KINASE"/>
    <property type="match status" value="1"/>
</dbReference>
<gene>
    <name evidence="6" type="ORF">MTR67_020601</name>
</gene>
<organism evidence="6 7">
    <name type="scientific">Solanum verrucosum</name>
    <dbReference type="NCBI Taxonomy" id="315347"/>
    <lineage>
        <taxon>Eukaryota</taxon>
        <taxon>Viridiplantae</taxon>
        <taxon>Streptophyta</taxon>
        <taxon>Embryophyta</taxon>
        <taxon>Tracheophyta</taxon>
        <taxon>Spermatophyta</taxon>
        <taxon>Magnoliopsida</taxon>
        <taxon>eudicotyledons</taxon>
        <taxon>Gunneridae</taxon>
        <taxon>Pentapetalae</taxon>
        <taxon>asterids</taxon>
        <taxon>lamiids</taxon>
        <taxon>Solanales</taxon>
        <taxon>Solanaceae</taxon>
        <taxon>Solanoideae</taxon>
        <taxon>Solaneae</taxon>
        <taxon>Solanum</taxon>
    </lineage>
</organism>
<dbReference type="InterPro" id="IPR042024">
    <property type="entry name" value="D-XK_euk"/>
</dbReference>
<keyword evidence="3" id="KW-0418">Kinase</keyword>
<evidence type="ECO:0000256" key="1">
    <source>
        <dbReference type="ARBA" id="ARBA00009156"/>
    </source>
</evidence>
<evidence type="ECO:0008006" key="8">
    <source>
        <dbReference type="Google" id="ProtNLM"/>
    </source>
</evidence>
<feature type="domain" description="Carbohydrate kinase FGGY C-terminal" evidence="5">
    <location>
        <begin position="300"/>
        <end position="497"/>
    </location>
</feature>
<dbReference type="InterPro" id="IPR043129">
    <property type="entry name" value="ATPase_NBD"/>
</dbReference>
<dbReference type="FunFam" id="3.30.420.40:FF:000118">
    <property type="entry name" value="Xylulose kinase 2"/>
    <property type="match status" value="2"/>
</dbReference>
<sequence>MADSSLPQDALFLGFDSSTQSLKATVLDANLNIVAAELINFDSELSHYKTEGGVYRDALVNGRIVSPTLMWVEAFELILQRLEKSSKFDFGKIVAVSGSGQQHGSVFWKKGSAAILSSLDAKRSLVEQLNDAFSTKESPIWMDSSTTEQCKAIEKAVGGAMELSRLTGSRAYERFTGPQIRRLFETQPEVYNNTERISLVSSFMASLLIGDYASIDHTDGAGMNLMDIKQRAWSDIILKATAPGLEEKLGKLAPAHAVAGSIAAYFVESYHFNKDCLIIQWSGDNPNSLAGLTLNTPGDLAISLGTSDTVFGITKDHNPSMEGHVFPNPVDTESYMVMLCYKNGSLAREDIRNHCAEKSWDVFNKYLQQTPPLNGGRLGFYYKDFEILPPLPVGFHRYILENFTGDSLDGIKEQEVQEFDPPSEVRAIVEGQLLSKRAHAERFGMPSPPKRIIATGGASANNSILSLIASIFGCDVYIVQQPDSASLGAALRAAHGWLCNKKGSFVPISSMYMNKMDKTSLNCKLAATAGDQKLVAKSLKATVLDAYLNIIISELVNYDSELPHYNTKGGVFRDQIVNGRIVSPTLMWVEALDLILHRLEMSNLNFGKIAAVSGSAQQHGSVYWKNGSFEILSSLDPKKPLMDQFLDAFSIEKSPIWMDCSTTEQCKAIEIAVGGGLELAKLTGSRAHERYVGPQIRKIFETRPEIYQNTERVSLVSSFMASLLIGGYACIDQTDGAGMNLMDIEHRTWSKIALEATAPGLEEKLGKLAPAYAVAGSIASYYVERNSCRYHFNKNCVVVQWSGDNPNSLAGLNLNTYGDLAISLGTSDTVFGITTDHKPSLDGHVFPNPVDTKSFMVMLVYKNGSLTREDIRDRYADGSWEVFNMFLQQTPPLNGGKIGFYYKEHEILPPLPVGFHRYILDNFTGDSVDGVIEHEVEEFDPPSEVRALIEGQLLSMRAHAERLGMPSPPKKIIATGGASANDHILTIIASIFGCNVYTVQKPDSASLGAALRAAHGLLCNQKGKFVPISDMYIRKLEETSLSCKLTVPAADQDLIDKYTLLMKKRLEIENRLIQRLGR</sequence>
<evidence type="ECO:0000313" key="6">
    <source>
        <dbReference type="EMBL" id="WMV27216.1"/>
    </source>
</evidence>
<dbReference type="PANTHER" id="PTHR10196:SF57">
    <property type="entry name" value="XYLULOSE KINASE"/>
    <property type="match status" value="1"/>
</dbReference>
<dbReference type="GO" id="GO:0042732">
    <property type="term" value="P:D-xylose metabolic process"/>
    <property type="evidence" value="ECO:0007669"/>
    <property type="project" value="InterPro"/>
</dbReference>
<dbReference type="InterPro" id="IPR018485">
    <property type="entry name" value="FGGY_C"/>
</dbReference>
<keyword evidence="2" id="KW-0808">Transferase</keyword>
<evidence type="ECO:0000313" key="7">
    <source>
        <dbReference type="Proteomes" id="UP001234989"/>
    </source>
</evidence>
<feature type="domain" description="Carbohydrate kinase FGGY N-terminal" evidence="4">
    <location>
        <begin position="656"/>
        <end position="784"/>
    </location>
</feature>
<feature type="domain" description="Carbohydrate kinase FGGY C-terminal" evidence="5">
    <location>
        <begin position="820"/>
        <end position="1016"/>
    </location>
</feature>
<keyword evidence="7" id="KW-1185">Reference proteome</keyword>
<dbReference type="EMBL" id="CP133615">
    <property type="protein sequence ID" value="WMV27216.1"/>
    <property type="molecule type" value="Genomic_DNA"/>
</dbReference>
<comment type="similarity">
    <text evidence="1">Belongs to the FGGY kinase family.</text>
</comment>
<protein>
    <recommendedName>
        <fullName evidence="8">Xylulokinase</fullName>
    </recommendedName>
</protein>
<evidence type="ECO:0000259" key="4">
    <source>
        <dbReference type="Pfam" id="PF00370"/>
    </source>
</evidence>
<proteinExistence type="inferred from homology"/>
<dbReference type="GO" id="GO:0005829">
    <property type="term" value="C:cytosol"/>
    <property type="evidence" value="ECO:0007669"/>
    <property type="project" value="TreeGrafter"/>
</dbReference>
<name>A0AAF0TPC0_SOLVR</name>
<feature type="domain" description="Carbohydrate kinase FGGY N-terminal" evidence="4">
    <location>
        <begin position="12"/>
        <end position="289"/>
    </location>
</feature>
<dbReference type="Pfam" id="PF02782">
    <property type="entry name" value="FGGY_C"/>
    <property type="match status" value="2"/>
</dbReference>
<dbReference type="Pfam" id="PF00370">
    <property type="entry name" value="FGGY_N"/>
    <property type="match status" value="2"/>
</dbReference>
<dbReference type="GO" id="GO:0004856">
    <property type="term" value="F:D-xylulokinase activity"/>
    <property type="evidence" value="ECO:0007669"/>
    <property type="project" value="InterPro"/>
</dbReference>
<reference evidence="6" key="1">
    <citation type="submission" date="2023-08" db="EMBL/GenBank/DDBJ databases">
        <title>A de novo genome assembly of Solanum verrucosum Schlechtendal, a Mexican diploid species geographically isolated from the other diploid A-genome species in potato relatives.</title>
        <authorList>
            <person name="Hosaka K."/>
        </authorList>
    </citation>
    <scope>NUCLEOTIDE SEQUENCE</scope>
    <source>
        <tissue evidence="6">Young leaves</tissue>
    </source>
</reference>
<dbReference type="Gene3D" id="3.30.420.40">
    <property type="match status" value="4"/>
</dbReference>
<dbReference type="InterPro" id="IPR018484">
    <property type="entry name" value="FGGY_N"/>
</dbReference>
<dbReference type="SUPFAM" id="SSF53067">
    <property type="entry name" value="Actin-like ATPase domain"/>
    <property type="match status" value="4"/>
</dbReference>